<keyword evidence="1" id="KW-1185">Reference proteome</keyword>
<name>A0A7E4ZUX2_PANRE</name>
<accession>A0A7E4ZUX2</accession>
<protein>
    <submittedName>
        <fullName evidence="2">DOMON domain-containing protein</fullName>
    </submittedName>
</protein>
<dbReference type="WBParaSite" id="Pan_g19053.t1">
    <property type="protein sequence ID" value="Pan_g19053.t1"/>
    <property type="gene ID" value="Pan_g19053"/>
</dbReference>
<sequence length="87" mass="9891">MNDLSRSTDKAAAGPGHLFGWFLSFRAFSIVTLRKKRETVDCNLMTKWTINDSFVTEGMIKHVEDSVTVSFYSSGRHQAKLYSQKLT</sequence>
<reference evidence="2" key="2">
    <citation type="submission" date="2020-10" db="UniProtKB">
        <authorList>
            <consortium name="WormBaseParasite"/>
        </authorList>
    </citation>
    <scope>IDENTIFICATION</scope>
</reference>
<evidence type="ECO:0000313" key="2">
    <source>
        <dbReference type="WBParaSite" id="Pan_g19053.t1"/>
    </source>
</evidence>
<dbReference type="Proteomes" id="UP000492821">
    <property type="component" value="Unassembled WGS sequence"/>
</dbReference>
<evidence type="ECO:0000313" key="1">
    <source>
        <dbReference type="Proteomes" id="UP000492821"/>
    </source>
</evidence>
<proteinExistence type="predicted"/>
<dbReference type="AlphaFoldDB" id="A0A7E4ZUX2"/>
<organism evidence="1 2">
    <name type="scientific">Panagrellus redivivus</name>
    <name type="common">Microworm</name>
    <dbReference type="NCBI Taxonomy" id="6233"/>
    <lineage>
        <taxon>Eukaryota</taxon>
        <taxon>Metazoa</taxon>
        <taxon>Ecdysozoa</taxon>
        <taxon>Nematoda</taxon>
        <taxon>Chromadorea</taxon>
        <taxon>Rhabditida</taxon>
        <taxon>Tylenchina</taxon>
        <taxon>Panagrolaimomorpha</taxon>
        <taxon>Panagrolaimoidea</taxon>
        <taxon>Panagrolaimidae</taxon>
        <taxon>Panagrellus</taxon>
    </lineage>
</organism>
<reference evidence="1" key="1">
    <citation type="journal article" date="2013" name="Genetics">
        <title>The draft genome and transcriptome of Panagrellus redivivus are shaped by the harsh demands of a free-living lifestyle.</title>
        <authorList>
            <person name="Srinivasan J."/>
            <person name="Dillman A.R."/>
            <person name="Macchietto M.G."/>
            <person name="Heikkinen L."/>
            <person name="Lakso M."/>
            <person name="Fracchia K.M."/>
            <person name="Antoshechkin I."/>
            <person name="Mortazavi A."/>
            <person name="Wong G."/>
            <person name="Sternberg P.W."/>
        </authorList>
    </citation>
    <scope>NUCLEOTIDE SEQUENCE [LARGE SCALE GENOMIC DNA]</scope>
    <source>
        <strain evidence="1">MT8872</strain>
    </source>
</reference>